<dbReference type="Proteomes" id="UP001652700">
    <property type="component" value="Unplaced"/>
</dbReference>
<dbReference type="PANTHER" id="PTHR24345">
    <property type="entry name" value="SERINE/THREONINE-PROTEIN KINASE PLK"/>
    <property type="match status" value="1"/>
</dbReference>
<feature type="compositionally biased region" description="Polar residues" evidence="1">
    <location>
        <begin position="107"/>
        <end position="138"/>
    </location>
</feature>
<reference evidence="5" key="1">
    <citation type="submission" date="2025-04" db="UniProtKB">
        <authorList>
            <consortium name="RefSeq"/>
        </authorList>
    </citation>
    <scope>IDENTIFICATION</scope>
    <source>
        <tissue evidence="5">Whole insect</tissue>
    </source>
</reference>
<dbReference type="GO" id="GO:0005634">
    <property type="term" value="C:nucleus"/>
    <property type="evidence" value="ECO:0007669"/>
    <property type="project" value="TreeGrafter"/>
</dbReference>
<dbReference type="GO" id="GO:0005524">
    <property type="term" value="F:ATP binding"/>
    <property type="evidence" value="ECO:0007669"/>
    <property type="project" value="InterPro"/>
</dbReference>
<dbReference type="AlphaFoldDB" id="A0A6P7G437"/>
<feature type="region of interest" description="Disordered" evidence="1">
    <location>
        <begin position="78"/>
        <end position="190"/>
    </location>
</feature>
<evidence type="ECO:0000313" key="5">
    <source>
        <dbReference type="RefSeq" id="XP_028143759.1"/>
    </source>
</evidence>
<dbReference type="GeneID" id="114337502"/>
<evidence type="ECO:0000313" key="3">
    <source>
        <dbReference type="EnsemblMetazoa" id="XP_050504338.1"/>
    </source>
</evidence>
<feature type="domain" description="Protein kinase" evidence="2">
    <location>
        <begin position="466"/>
        <end position="712"/>
    </location>
</feature>
<evidence type="ECO:0000259" key="2">
    <source>
        <dbReference type="PROSITE" id="PS50011"/>
    </source>
</evidence>
<gene>
    <name evidence="5" type="primary">LOC114337502</name>
</gene>
<organism evidence="5">
    <name type="scientific">Diabrotica virgifera virgifera</name>
    <name type="common">western corn rootworm</name>
    <dbReference type="NCBI Taxonomy" id="50390"/>
    <lineage>
        <taxon>Eukaryota</taxon>
        <taxon>Metazoa</taxon>
        <taxon>Ecdysozoa</taxon>
        <taxon>Arthropoda</taxon>
        <taxon>Hexapoda</taxon>
        <taxon>Insecta</taxon>
        <taxon>Pterygota</taxon>
        <taxon>Neoptera</taxon>
        <taxon>Endopterygota</taxon>
        <taxon>Coleoptera</taxon>
        <taxon>Polyphaga</taxon>
        <taxon>Cucujiformia</taxon>
        <taxon>Chrysomeloidea</taxon>
        <taxon>Chrysomelidae</taxon>
        <taxon>Galerucinae</taxon>
        <taxon>Diabroticina</taxon>
        <taxon>Diabroticites</taxon>
        <taxon>Diabrotica</taxon>
    </lineage>
</organism>
<dbReference type="RefSeq" id="XP_028143759.1">
    <property type="nucleotide sequence ID" value="XM_028287958.1"/>
</dbReference>
<keyword evidence="5" id="KW-0808">Transferase</keyword>
<feature type="region of interest" description="Disordered" evidence="1">
    <location>
        <begin position="352"/>
        <end position="373"/>
    </location>
</feature>
<feature type="compositionally biased region" description="Basic residues" evidence="1">
    <location>
        <begin position="142"/>
        <end position="154"/>
    </location>
</feature>
<evidence type="ECO:0000256" key="1">
    <source>
        <dbReference type="SAM" id="MobiDB-lite"/>
    </source>
</evidence>
<feature type="region of interest" description="Disordered" evidence="1">
    <location>
        <begin position="251"/>
        <end position="303"/>
    </location>
</feature>
<dbReference type="SUPFAM" id="SSF56112">
    <property type="entry name" value="Protein kinase-like (PK-like)"/>
    <property type="match status" value="1"/>
</dbReference>
<dbReference type="CDD" id="cd00180">
    <property type="entry name" value="PKc"/>
    <property type="match status" value="1"/>
</dbReference>
<dbReference type="Pfam" id="PF00069">
    <property type="entry name" value="Pkinase"/>
    <property type="match status" value="1"/>
</dbReference>
<dbReference type="KEGG" id="dvv:114337502"/>
<dbReference type="EnsemblMetazoa" id="XM_050648381.1">
    <property type="protein sequence ID" value="XP_050504338.1"/>
    <property type="gene ID" value="LOC114337502"/>
</dbReference>
<dbReference type="InParanoid" id="A0A6P7G437"/>
<sequence length="717" mass="81179">MSWLKYPEKLFEWNEKIQYNTKEGIHLPTDKNSTRKKGNTTDTTNKNKNCSKSIIHGETSKQQSNATGNIQTTKVLANASKSDDKNNTGPHQNTILKKRTSDKTGNEDTNNSGEINSSVLTAKDPTNQLESKENTSSMGKPKNAKKQKKRKNKSKTMSTVVSCVKDPTNPLESRENSSSGGKPKDVNLPTDNSIILEKEQSNIKENAEKNNGETIINGTFGFVKGLTNALESNKNTSSESKCKEVNLCTGKTSKKEKKGKNSSQTMSISDSCLKDSTNPLQSKENISSVSKPEEINLPTENSMVLKEEKTDKINSQTINPLKIPKKPIENLNLSWVNNPKKLLETEEGASCSNITKKSKAKTENTSLPKNTSHNAAKNNLLHLDIVEQVIKNIKSNKEFKSVLEIVSNIMSNKNFGNRKTKCDLFEIFLEHYQYANPNYMKQAKETLTYCESHVPIASYFMDANDFEEEWGADLNYFGGKSKMLKGVISKNNVKREAVILYEEHNNCCMTRSHDKYIENEAAMLCQLKHPNIIELLGYDPKRKIIILEYMNHLDLARGLLNERVDLSIRNVQKILIDLLTGLEYLHSQKILHRDLNLKHFLFNDNNEYKIGALGKAVYVGNSSGVYQSSVPTLTRRLFDAPEWRGTKTYTYTYKTDVWTMGCYFKIILNKRSETFRLCRDEITDRLKLFVTNFMLAANPGSRKDSTELKSFLQNTKI</sequence>
<dbReference type="InterPro" id="IPR011009">
    <property type="entry name" value="Kinase-like_dom_sf"/>
</dbReference>
<accession>A0A6P7G437</accession>
<keyword evidence="5" id="KW-0418">Kinase</keyword>
<dbReference type="RefSeq" id="XP_050504338.1">
    <property type="nucleotide sequence ID" value="XM_050648381.1"/>
</dbReference>
<feature type="compositionally biased region" description="Polar residues" evidence="1">
    <location>
        <begin position="363"/>
        <end position="373"/>
    </location>
</feature>
<feature type="compositionally biased region" description="Basic and acidic residues" evidence="1">
    <location>
        <begin position="24"/>
        <end position="33"/>
    </location>
</feature>
<reference evidence="3" key="2">
    <citation type="submission" date="2025-05" db="UniProtKB">
        <authorList>
            <consortium name="EnsemblMetazoa"/>
        </authorList>
    </citation>
    <scope>IDENTIFICATION</scope>
</reference>
<dbReference type="PROSITE" id="PS50011">
    <property type="entry name" value="PROTEIN_KINASE_DOM"/>
    <property type="match status" value="1"/>
</dbReference>
<dbReference type="OrthoDB" id="28230at2759"/>
<feature type="region of interest" description="Disordered" evidence="1">
    <location>
        <begin position="24"/>
        <end position="52"/>
    </location>
</feature>
<name>A0A6P7G437_DIAVI</name>
<protein>
    <submittedName>
        <fullName evidence="5">Probable myosin light chain kinase DDB_G0279831</fullName>
    </submittedName>
</protein>
<dbReference type="Gene3D" id="1.10.510.10">
    <property type="entry name" value="Transferase(Phosphotransferase) domain 1"/>
    <property type="match status" value="1"/>
</dbReference>
<evidence type="ECO:0000313" key="4">
    <source>
        <dbReference type="Proteomes" id="UP001652700"/>
    </source>
</evidence>
<dbReference type="InterPro" id="IPR000719">
    <property type="entry name" value="Prot_kinase_dom"/>
</dbReference>
<proteinExistence type="predicted"/>
<keyword evidence="4" id="KW-1185">Reference proteome</keyword>
<feature type="compositionally biased region" description="Polar residues" evidence="1">
    <location>
        <begin position="264"/>
        <end position="290"/>
    </location>
</feature>
<dbReference type="GO" id="GO:0004672">
    <property type="term" value="F:protein kinase activity"/>
    <property type="evidence" value="ECO:0007669"/>
    <property type="project" value="InterPro"/>
</dbReference>